<keyword evidence="19" id="KW-1185">Reference proteome</keyword>
<dbReference type="Pfam" id="PF00533">
    <property type="entry name" value="BRCT"/>
    <property type="match status" value="1"/>
</dbReference>
<feature type="domain" description="BRCT" evidence="17">
    <location>
        <begin position="1396"/>
        <end position="1495"/>
    </location>
</feature>
<dbReference type="Proteomes" id="UP001152888">
    <property type="component" value="Unassembled WGS sequence"/>
</dbReference>
<dbReference type="PANTHER" id="PTHR13763:SF0">
    <property type="entry name" value="BREAST CANCER TYPE 1 SUSCEPTIBILITY PROTEIN"/>
    <property type="match status" value="1"/>
</dbReference>
<gene>
    <name evidence="18" type="ORF">ACAOBT_LOCUS23577</name>
</gene>
<evidence type="ECO:0000256" key="1">
    <source>
        <dbReference type="ARBA" id="ARBA00004123"/>
    </source>
</evidence>
<dbReference type="GO" id="GO:0008270">
    <property type="term" value="F:zinc ion binding"/>
    <property type="evidence" value="ECO:0007669"/>
    <property type="project" value="UniProtKB-KW"/>
</dbReference>
<evidence type="ECO:0000256" key="5">
    <source>
        <dbReference type="ARBA" id="ARBA00022737"/>
    </source>
</evidence>
<proteinExistence type="predicted"/>
<evidence type="ECO:0000259" key="17">
    <source>
        <dbReference type="PROSITE" id="PS50172"/>
    </source>
</evidence>
<reference evidence="18" key="1">
    <citation type="submission" date="2022-03" db="EMBL/GenBank/DDBJ databases">
        <authorList>
            <person name="Sayadi A."/>
        </authorList>
    </citation>
    <scope>NUCLEOTIDE SEQUENCE</scope>
</reference>
<dbReference type="InterPro" id="IPR017907">
    <property type="entry name" value="Znf_RING_CS"/>
</dbReference>
<feature type="domain" description="RING-type" evidence="16">
    <location>
        <begin position="24"/>
        <end position="64"/>
    </location>
</feature>
<feature type="coiled-coil region" evidence="14">
    <location>
        <begin position="921"/>
        <end position="955"/>
    </location>
</feature>
<comment type="caution">
    <text evidence="18">The sequence shown here is derived from an EMBL/GenBank/DDBJ whole genome shotgun (WGS) entry which is preliminary data.</text>
</comment>
<keyword evidence="11" id="KW-0131">Cell cycle</keyword>
<dbReference type="PANTHER" id="PTHR13763">
    <property type="entry name" value="BREAST CANCER TYPE 1 SUSCEPTIBILITY PROTEIN BRCA1"/>
    <property type="match status" value="1"/>
</dbReference>
<dbReference type="SUPFAM" id="SSF57850">
    <property type="entry name" value="RING/U-box"/>
    <property type="match status" value="1"/>
</dbReference>
<feature type="compositionally biased region" description="Basic and acidic residues" evidence="15">
    <location>
        <begin position="275"/>
        <end position="298"/>
    </location>
</feature>
<feature type="region of interest" description="Disordered" evidence="15">
    <location>
        <begin position="248"/>
        <end position="303"/>
    </location>
</feature>
<accession>A0A9P0LI01</accession>
<evidence type="ECO:0000256" key="9">
    <source>
        <dbReference type="ARBA" id="ARBA00023204"/>
    </source>
</evidence>
<dbReference type="OrthoDB" id="6105938at2759"/>
<dbReference type="GO" id="GO:0031436">
    <property type="term" value="C:BRCA1-BARD1 complex"/>
    <property type="evidence" value="ECO:0007669"/>
    <property type="project" value="TreeGrafter"/>
</dbReference>
<evidence type="ECO:0000313" key="19">
    <source>
        <dbReference type="Proteomes" id="UP001152888"/>
    </source>
</evidence>
<keyword evidence="9" id="KW-0234">DNA repair</keyword>
<evidence type="ECO:0000256" key="14">
    <source>
        <dbReference type="SAM" id="Coils"/>
    </source>
</evidence>
<dbReference type="GO" id="GO:0005694">
    <property type="term" value="C:chromosome"/>
    <property type="evidence" value="ECO:0007669"/>
    <property type="project" value="UniProtKB-SubCell"/>
</dbReference>
<evidence type="ECO:0000256" key="8">
    <source>
        <dbReference type="ARBA" id="ARBA00022833"/>
    </source>
</evidence>
<keyword evidence="7 13" id="KW-0863">Zinc-finger</keyword>
<evidence type="ECO:0000256" key="12">
    <source>
        <dbReference type="ARBA" id="ARBA00031556"/>
    </source>
</evidence>
<sequence length="1520" mass="173551">MNKQDPKLKRFASLIHKLKTLLKCPICLDVIQEAVELDCCHKLCDSCYHELVSKEMLKHCPICKATLKKPSTLYKDKYSDTIGKFVSVMGMQLENVYKLKVEALADAPQIDESNLTARVSKDVPKAINHRESNKPNKENVIVRKLPVRQAKPAEYLKTNLKIDNIPKNSQNSSEDDLFDKILGTSNTMRLNKKGTKTIYTNKQKINKKTEDEYRVLDFDDDETKQAVLNWLNDTRNHFDRLTQTQMMEPSHDEQGIDLPSVSQPNKRVKKRRRVRSLDFEKEKRPVTSKRYSDGHVMEPDNYNIENPNTEGLILEEKLVEKAQQNVILHILEDEYLNKLEYEMVAPENNEVKEKNTGIAGVSLSSCNSGWNRITEIKETADKGGKVPKQLNIKLQNVEKTSPRNNEMVDFQQYKDQSPTEAAKQQQSPKLNKDILPEIQSSENVATPKSLYADIPANTLSKRQIVETDAATENKSTLPYVHGESANTTSPINEKDKVANKKICKSPLYKLQHKSDYISSRNNTQTDNTKAIQTSIGMADQNIHHATILPNHKNTPDGSVTKDVTALQNEDDESFGDYDIPTQKITAVCDSKFCEPVKKLLDFISEYVQTCLKEVDLEGALNAIDKIKAYVDRLKNNNVVHTSVQTSPVSKRDVFVETRLQTYDEAVQTGEVLKKMCSVQTFETFKKDAILQTESLSLKNVIENTLKSSQLLEKNMLNKCQENKANRNVEDELLTNSLDAIDFNTLDIVKNSHRVESSFDEKMQEMAASPRKRYVHQKIVRVPKVPNNRKDVKDKLPPEIKEALKNTSFEGMQANQKRSREETELEETIKPKKKRNRFMMDALSVEFDNTYKYMTQETSFGDSSTEVNKIDTDHPRSSIEKNELISNVLEKNNRNDEANSSCVSDVREMKQGFKIKRPTKYLDEFDEIIAKVSENIERLTKEGRAAQKTNQKLIEKVDSSPKNNCTSELEDLKNQFPGYSSDIITESESIGTSPIKLKLQKASHEVASLDHSTHCTILNESEPNKICKNKNNMEVCQELQDSFDEKFANIHFSAPRQNEGTSKIKRLEHFKITIQDKVKLMDDDLFSDDDVVETTPQNSFRSPRKKYATDSRHGSVIIAESQDEEDLVFPALPPPLAFQDDLLVEMETDETLKPNNTVQHLSPFVEHNPTSEFLYGINEHSTETSRRKCYKIDKKRLKHSTPKTSRRLSTSMLLYSPIREFSISHPTSTTAMKHNILTSTPRQKSMWNYVRASQSPQKKSVVADDSATDITAIEVDSKLNQTVKNTNLVPKMPRISFTRLSKDQVMCVSQMTSKKLATHTSTFDKSVTHMIVSVDKSGAAKDYTVKLMAAIASGIWVLKFDWVQKCLDTNSIAPEEPFEVLDDTGGQGPRTARLTRLKDPLLRNFKFYITDPLVSTTRQDIEDIIKMVGGVVVRSLKQLKKEPGFVELIITEGRATQDFEIYDRWLEQYKVVTIDIEWLSKSVGRYRQISFRPYMWCSDEALDELNYPEHLIEVVPYSVDP</sequence>
<evidence type="ECO:0000259" key="16">
    <source>
        <dbReference type="PROSITE" id="PS50089"/>
    </source>
</evidence>
<dbReference type="GO" id="GO:0045944">
    <property type="term" value="P:positive regulation of transcription by RNA polymerase II"/>
    <property type="evidence" value="ECO:0007669"/>
    <property type="project" value="TreeGrafter"/>
</dbReference>
<evidence type="ECO:0000256" key="3">
    <source>
        <dbReference type="ARBA" id="ARBA00022454"/>
    </source>
</evidence>
<dbReference type="Gene3D" id="3.40.50.10190">
    <property type="entry name" value="BRCT domain"/>
    <property type="match status" value="2"/>
</dbReference>
<dbReference type="GO" id="GO:0070531">
    <property type="term" value="C:BRCA1-A complex"/>
    <property type="evidence" value="ECO:0007669"/>
    <property type="project" value="TreeGrafter"/>
</dbReference>
<keyword evidence="10" id="KW-0539">Nucleus</keyword>
<dbReference type="PROSITE" id="PS50089">
    <property type="entry name" value="ZF_RING_2"/>
    <property type="match status" value="1"/>
</dbReference>
<keyword evidence="6" id="KW-0227">DNA damage</keyword>
<dbReference type="InterPro" id="IPR036420">
    <property type="entry name" value="BRCT_dom_sf"/>
</dbReference>
<keyword evidence="5" id="KW-0677">Repeat</keyword>
<keyword evidence="14" id="KW-0175">Coiled coil</keyword>
<keyword evidence="8" id="KW-0862">Zinc</keyword>
<dbReference type="InterPro" id="IPR013083">
    <property type="entry name" value="Znf_RING/FYVE/PHD"/>
</dbReference>
<evidence type="ECO:0000256" key="4">
    <source>
        <dbReference type="ARBA" id="ARBA00022723"/>
    </source>
</evidence>
<dbReference type="SUPFAM" id="SSF52113">
    <property type="entry name" value="BRCT domain"/>
    <property type="match status" value="2"/>
</dbReference>
<dbReference type="Gene3D" id="3.30.40.10">
    <property type="entry name" value="Zinc/RING finger domain, C3HC4 (zinc finger)"/>
    <property type="match status" value="1"/>
</dbReference>
<evidence type="ECO:0000256" key="2">
    <source>
        <dbReference type="ARBA" id="ARBA00004286"/>
    </source>
</evidence>
<name>A0A9P0LI01_ACAOB</name>
<comment type="subcellular location">
    <subcellularLocation>
        <location evidence="2">Chromosome</location>
    </subcellularLocation>
    <subcellularLocation>
        <location evidence="1">Nucleus</location>
    </subcellularLocation>
</comment>
<dbReference type="EMBL" id="CAKOFQ010007280">
    <property type="protein sequence ID" value="CAH1997170.1"/>
    <property type="molecule type" value="Genomic_DNA"/>
</dbReference>
<evidence type="ECO:0000256" key="6">
    <source>
        <dbReference type="ARBA" id="ARBA00022763"/>
    </source>
</evidence>
<protein>
    <recommendedName>
        <fullName evidence="12">RING-type E3 ubiquitin transferase BRCA1</fullName>
    </recommendedName>
</protein>
<organism evidence="18 19">
    <name type="scientific">Acanthoscelides obtectus</name>
    <name type="common">Bean weevil</name>
    <name type="synonym">Bruchus obtectus</name>
    <dbReference type="NCBI Taxonomy" id="200917"/>
    <lineage>
        <taxon>Eukaryota</taxon>
        <taxon>Metazoa</taxon>
        <taxon>Ecdysozoa</taxon>
        <taxon>Arthropoda</taxon>
        <taxon>Hexapoda</taxon>
        <taxon>Insecta</taxon>
        <taxon>Pterygota</taxon>
        <taxon>Neoptera</taxon>
        <taxon>Endopterygota</taxon>
        <taxon>Coleoptera</taxon>
        <taxon>Polyphaga</taxon>
        <taxon>Cucujiformia</taxon>
        <taxon>Chrysomeloidea</taxon>
        <taxon>Chrysomelidae</taxon>
        <taxon>Bruchinae</taxon>
        <taxon>Bruchini</taxon>
        <taxon>Acanthoscelides</taxon>
    </lineage>
</organism>
<keyword evidence="3" id="KW-0158">Chromosome</keyword>
<dbReference type="InterPro" id="IPR031099">
    <property type="entry name" value="BRCA1-associated"/>
</dbReference>
<dbReference type="InterPro" id="IPR001357">
    <property type="entry name" value="BRCT_dom"/>
</dbReference>
<dbReference type="Pfam" id="PF00097">
    <property type="entry name" value="zf-C3HC4"/>
    <property type="match status" value="1"/>
</dbReference>
<dbReference type="SMART" id="SM00184">
    <property type="entry name" value="RING"/>
    <property type="match status" value="1"/>
</dbReference>
<dbReference type="InterPro" id="IPR018957">
    <property type="entry name" value="Znf_C3HC4_RING-type"/>
</dbReference>
<feature type="domain" description="BRCT" evidence="17">
    <location>
        <begin position="1319"/>
        <end position="1379"/>
    </location>
</feature>
<dbReference type="GO" id="GO:0000724">
    <property type="term" value="P:double-strand break repair via homologous recombination"/>
    <property type="evidence" value="ECO:0007669"/>
    <property type="project" value="TreeGrafter"/>
</dbReference>
<evidence type="ECO:0000256" key="11">
    <source>
        <dbReference type="ARBA" id="ARBA00023306"/>
    </source>
</evidence>
<dbReference type="GO" id="GO:0004842">
    <property type="term" value="F:ubiquitin-protein transferase activity"/>
    <property type="evidence" value="ECO:0007669"/>
    <property type="project" value="TreeGrafter"/>
</dbReference>
<evidence type="ECO:0000256" key="7">
    <source>
        <dbReference type="ARBA" id="ARBA00022771"/>
    </source>
</evidence>
<dbReference type="PROSITE" id="PS00518">
    <property type="entry name" value="ZF_RING_1"/>
    <property type="match status" value="1"/>
</dbReference>
<evidence type="ECO:0000313" key="18">
    <source>
        <dbReference type="EMBL" id="CAH1997170.1"/>
    </source>
</evidence>
<evidence type="ECO:0000256" key="13">
    <source>
        <dbReference type="PROSITE-ProRule" id="PRU00175"/>
    </source>
</evidence>
<keyword evidence="4" id="KW-0479">Metal-binding</keyword>
<dbReference type="PROSITE" id="PS50172">
    <property type="entry name" value="BRCT"/>
    <property type="match status" value="2"/>
</dbReference>
<dbReference type="SMART" id="SM00292">
    <property type="entry name" value="BRCT"/>
    <property type="match status" value="2"/>
</dbReference>
<dbReference type="InterPro" id="IPR001841">
    <property type="entry name" value="Znf_RING"/>
</dbReference>
<evidence type="ECO:0000256" key="10">
    <source>
        <dbReference type="ARBA" id="ARBA00023242"/>
    </source>
</evidence>
<evidence type="ECO:0000256" key="15">
    <source>
        <dbReference type="SAM" id="MobiDB-lite"/>
    </source>
</evidence>